<proteinExistence type="predicted"/>
<organism evidence="2">
    <name type="scientific">Lepeophtheirus salmonis</name>
    <name type="common">Salmon louse</name>
    <name type="synonym">Caligus salmonis</name>
    <dbReference type="NCBI Taxonomy" id="72036"/>
    <lineage>
        <taxon>Eukaryota</taxon>
        <taxon>Metazoa</taxon>
        <taxon>Ecdysozoa</taxon>
        <taxon>Arthropoda</taxon>
        <taxon>Crustacea</taxon>
        <taxon>Multicrustacea</taxon>
        <taxon>Hexanauplia</taxon>
        <taxon>Copepoda</taxon>
        <taxon>Siphonostomatoida</taxon>
        <taxon>Caligidae</taxon>
        <taxon>Lepeophtheirus</taxon>
    </lineage>
</organism>
<keyword evidence="1" id="KW-0812">Transmembrane</keyword>
<protein>
    <submittedName>
        <fullName evidence="2">Uncharacterized protein</fullName>
    </submittedName>
</protein>
<dbReference type="AlphaFoldDB" id="A0A0K2VHD8"/>
<evidence type="ECO:0000256" key="1">
    <source>
        <dbReference type="SAM" id="Phobius"/>
    </source>
</evidence>
<evidence type="ECO:0000313" key="2">
    <source>
        <dbReference type="EMBL" id="CDW49873.1"/>
    </source>
</evidence>
<keyword evidence="1" id="KW-1133">Transmembrane helix</keyword>
<feature type="transmembrane region" description="Helical" evidence="1">
    <location>
        <begin position="44"/>
        <end position="66"/>
    </location>
</feature>
<feature type="non-terminal residue" evidence="2">
    <location>
        <position position="1"/>
    </location>
</feature>
<keyword evidence="1" id="KW-0472">Membrane</keyword>
<accession>A0A0K2VHD8</accession>
<name>A0A0K2VHD8_LEPSM</name>
<reference evidence="2" key="1">
    <citation type="submission" date="2014-05" db="EMBL/GenBank/DDBJ databases">
        <authorList>
            <person name="Chronopoulou M."/>
        </authorList>
    </citation>
    <scope>NUCLEOTIDE SEQUENCE</scope>
    <source>
        <tissue evidence="2">Whole organism</tissue>
    </source>
</reference>
<sequence length="69" mass="7836">FDAFLIQCSSKQKMPTIYKKETRGISASVYQTHRIKQSQFNMKAFIALSALLALASADQSTFGWFLNEK</sequence>
<dbReference type="EMBL" id="HACA01032512">
    <property type="protein sequence ID" value="CDW49873.1"/>
    <property type="molecule type" value="Transcribed_RNA"/>
</dbReference>